<organism evidence="2 3">
    <name type="scientific">Alteromonas arenosi</name>
    <dbReference type="NCBI Taxonomy" id="3055817"/>
    <lineage>
        <taxon>Bacteria</taxon>
        <taxon>Pseudomonadati</taxon>
        <taxon>Pseudomonadota</taxon>
        <taxon>Gammaproteobacteria</taxon>
        <taxon>Alteromonadales</taxon>
        <taxon>Alteromonadaceae</taxon>
        <taxon>Alteromonas/Salinimonas group</taxon>
        <taxon>Alteromonas</taxon>
    </lineage>
</organism>
<dbReference type="SUPFAM" id="SSF51735">
    <property type="entry name" value="NAD(P)-binding Rossmann-fold domains"/>
    <property type="match status" value="1"/>
</dbReference>
<dbReference type="PANTHER" id="PTHR48079">
    <property type="entry name" value="PROTEIN YEEZ"/>
    <property type="match status" value="1"/>
</dbReference>
<dbReference type="GO" id="GO:0033711">
    <property type="term" value="F:4-phosphoerythronate dehydrogenase activity"/>
    <property type="evidence" value="ECO:0007669"/>
    <property type="project" value="UniProtKB-EC"/>
</dbReference>
<name>A0ABT7SZ33_9ALTE</name>
<protein>
    <submittedName>
        <fullName evidence="2">SDR family oxidoreductase</fullName>
        <ecNumber evidence="2">1.1.1.290</ecNumber>
    </submittedName>
</protein>
<dbReference type="EMBL" id="JAUCBP010000011">
    <property type="protein sequence ID" value="MDM7861447.1"/>
    <property type="molecule type" value="Genomic_DNA"/>
</dbReference>
<dbReference type="CDD" id="cd05266">
    <property type="entry name" value="SDR_a4"/>
    <property type="match status" value="1"/>
</dbReference>
<evidence type="ECO:0000313" key="2">
    <source>
        <dbReference type="EMBL" id="MDM7861447.1"/>
    </source>
</evidence>
<dbReference type="EC" id="1.1.1.290" evidence="2"/>
<accession>A0ABT7SZ33</accession>
<dbReference type="InterPro" id="IPR016040">
    <property type="entry name" value="NAD(P)-bd_dom"/>
</dbReference>
<dbReference type="Proteomes" id="UP001234343">
    <property type="component" value="Unassembled WGS sequence"/>
</dbReference>
<dbReference type="InterPro" id="IPR036291">
    <property type="entry name" value="NAD(P)-bd_dom_sf"/>
</dbReference>
<evidence type="ECO:0000313" key="3">
    <source>
        <dbReference type="Proteomes" id="UP001234343"/>
    </source>
</evidence>
<comment type="caution">
    <text evidence="2">The sequence shown here is derived from an EMBL/GenBank/DDBJ whole genome shotgun (WGS) entry which is preliminary data.</text>
</comment>
<proteinExistence type="predicted"/>
<evidence type="ECO:0000259" key="1">
    <source>
        <dbReference type="Pfam" id="PF13460"/>
    </source>
</evidence>
<dbReference type="Gene3D" id="3.40.50.720">
    <property type="entry name" value="NAD(P)-binding Rossmann-like Domain"/>
    <property type="match status" value="1"/>
</dbReference>
<reference evidence="2 3" key="1">
    <citation type="submission" date="2023-06" db="EMBL/GenBank/DDBJ databases">
        <title>Alteromonas sp. ASW11-36 isolated from intertidal sand.</title>
        <authorList>
            <person name="Li Y."/>
        </authorList>
    </citation>
    <scope>NUCLEOTIDE SEQUENCE [LARGE SCALE GENOMIC DNA]</scope>
    <source>
        <strain evidence="2 3">ASW11-36</strain>
    </source>
</reference>
<dbReference type="Pfam" id="PF13460">
    <property type="entry name" value="NAD_binding_10"/>
    <property type="match status" value="1"/>
</dbReference>
<sequence length="277" mass="30247">MKGTKVAIIGCGWLGLPTARALLNDGYQVIGSSRSETKLDQLEQFGITPVRVDIYQPESYRNTAITECSTWLINIAAGRRNTDFPVYIQRVKALIDYATQCKVAHLIFVSTTAVYGNANGTLNETSPLQPVTASGKAHAEIESYIQAQLSNTHSILRLAGLVSLDRHPVRSLSKRAGPISGGDQVVNLIHRDDVISALEILCEIGPQSDKPLLLASPEHPTRREYYTWAATQLGIQPPEFEANKGADANSKQVDGSDSLKRIGLTLRYASPYDMLAK</sequence>
<feature type="domain" description="NAD(P)-binding" evidence="1">
    <location>
        <begin position="12"/>
        <end position="181"/>
    </location>
</feature>
<gene>
    <name evidence="2" type="ORF">QTP81_12670</name>
</gene>
<keyword evidence="3" id="KW-1185">Reference proteome</keyword>
<keyword evidence="2" id="KW-0560">Oxidoreductase</keyword>
<dbReference type="PANTHER" id="PTHR48079:SF6">
    <property type="entry name" value="NAD(P)-BINDING DOMAIN-CONTAINING PROTEIN-RELATED"/>
    <property type="match status" value="1"/>
</dbReference>
<dbReference type="InterPro" id="IPR051783">
    <property type="entry name" value="NAD(P)-dependent_oxidoreduct"/>
</dbReference>